<keyword evidence="2" id="KW-1185">Reference proteome</keyword>
<evidence type="ECO:0000313" key="1">
    <source>
        <dbReference type="EMBL" id="CAI9175347.1"/>
    </source>
</evidence>
<sequence>MFLMRVCTPSHFSCVQFCVTPWIVTCQAPLSTGFSRQEYCSGLPCPPPGDLPDPGTEPMSLMSPASAGMFFTTSTTSGSLMFLIDTIRKMITPFALLENIREYTRLKVTGEPLDFA</sequence>
<reference evidence="1" key="1">
    <citation type="submission" date="2023-04" db="EMBL/GenBank/DDBJ databases">
        <authorList>
            <consortium name="ELIXIR-Norway"/>
        </authorList>
    </citation>
    <scope>NUCLEOTIDE SEQUENCE [LARGE SCALE GENOMIC DNA]</scope>
</reference>
<dbReference type="Proteomes" id="UP001176941">
    <property type="component" value="Chromosome 5"/>
</dbReference>
<protein>
    <submittedName>
        <fullName evidence="1">Uncharacterized protein</fullName>
    </submittedName>
</protein>
<organism evidence="1 2">
    <name type="scientific">Rangifer tarandus platyrhynchus</name>
    <name type="common">Svalbard reindeer</name>
    <dbReference type="NCBI Taxonomy" id="3082113"/>
    <lineage>
        <taxon>Eukaryota</taxon>
        <taxon>Metazoa</taxon>
        <taxon>Chordata</taxon>
        <taxon>Craniata</taxon>
        <taxon>Vertebrata</taxon>
        <taxon>Euteleostomi</taxon>
        <taxon>Mammalia</taxon>
        <taxon>Eutheria</taxon>
        <taxon>Laurasiatheria</taxon>
        <taxon>Artiodactyla</taxon>
        <taxon>Ruminantia</taxon>
        <taxon>Pecora</taxon>
        <taxon>Cervidae</taxon>
        <taxon>Odocoileinae</taxon>
        <taxon>Rangifer</taxon>
    </lineage>
</organism>
<gene>
    <name evidence="1" type="ORF">MRATA1EN1_LOCUS24309</name>
</gene>
<evidence type="ECO:0000313" key="2">
    <source>
        <dbReference type="Proteomes" id="UP001176941"/>
    </source>
</evidence>
<accession>A0ABN8ZRC0</accession>
<name>A0ABN8ZRC0_RANTA</name>
<dbReference type="EMBL" id="OX459941">
    <property type="protein sequence ID" value="CAI9175347.1"/>
    <property type="molecule type" value="Genomic_DNA"/>
</dbReference>
<proteinExistence type="predicted"/>